<dbReference type="RefSeq" id="XP_038780998.1">
    <property type="nucleotide sequence ID" value="XM_038936326.1"/>
</dbReference>
<sequence length="132" mass="14953">MEGETLTRAFIMEVNGQFVVNPPKSVEDDNDRIPSRLGPRTDAAVLKLTDGYLSSGEYYMGRWVIEPRALMPMQVFWAKDQQSVQPCQRDGPEEDPQLKTNGCPFGTSDREYDLVALLLEGMGRSEIKLHFQ</sequence>
<feature type="region of interest" description="Disordered" evidence="1">
    <location>
        <begin position="85"/>
        <end position="105"/>
    </location>
</feature>
<dbReference type="AlphaFoldDB" id="A0A8H7AX25"/>
<name>A0A8H7AX25_9PLEO</name>
<protein>
    <submittedName>
        <fullName evidence="2">Uncharacterized protein</fullName>
    </submittedName>
</protein>
<reference evidence="2" key="1">
    <citation type="submission" date="2020-01" db="EMBL/GenBank/DDBJ databases">
        <authorList>
            <person name="Feng Z.H.Z."/>
        </authorList>
    </citation>
    <scope>NUCLEOTIDE SEQUENCE</scope>
    <source>
        <strain evidence="2">CBS107.38</strain>
    </source>
</reference>
<reference evidence="2" key="2">
    <citation type="submission" date="2020-08" db="EMBL/GenBank/DDBJ databases">
        <title>Draft Genome Sequence of Cumin Blight Pathogen Alternaria burnsii.</title>
        <authorList>
            <person name="Feng Z."/>
        </authorList>
    </citation>
    <scope>NUCLEOTIDE SEQUENCE</scope>
    <source>
        <strain evidence="2">CBS107.38</strain>
    </source>
</reference>
<gene>
    <name evidence="2" type="ORF">GT037_011279</name>
</gene>
<accession>A0A8H7AX25</accession>
<dbReference type="Proteomes" id="UP000596902">
    <property type="component" value="Unassembled WGS sequence"/>
</dbReference>
<evidence type="ECO:0000313" key="3">
    <source>
        <dbReference type="Proteomes" id="UP000596902"/>
    </source>
</evidence>
<proteinExistence type="predicted"/>
<dbReference type="GeneID" id="62209504"/>
<keyword evidence="3" id="KW-1185">Reference proteome</keyword>
<evidence type="ECO:0000256" key="1">
    <source>
        <dbReference type="SAM" id="MobiDB-lite"/>
    </source>
</evidence>
<comment type="caution">
    <text evidence="2">The sequence shown here is derived from an EMBL/GenBank/DDBJ whole genome shotgun (WGS) entry which is preliminary data.</text>
</comment>
<organism evidence="2 3">
    <name type="scientific">Alternaria burnsii</name>
    <dbReference type="NCBI Taxonomy" id="1187904"/>
    <lineage>
        <taxon>Eukaryota</taxon>
        <taxon>Fungi</taxon>
        <taxon>Dikarya</taxon>
        <taxon>Ascomycota</taxon>
        <taxon>Pezizomycotina</taxon>
        <taxon>Dothideomycetes</taxon>
        <taxon>Pleosporomycetidae</taxon>
        <taxon>Pleosporales</taxon>
        <taxon>Pleosporineae</taxon>
        <taxon>Pleosporaceae</taxon>
        <taxon>Alternaria</taxon>
        <taxon>Alternaria sect. Alternaria</taxon>
    </lineage>
</organism>
<evidence type="ECO:0000313" key="2">
    <source>
        <dbReference type="EMBL" id="KAF7670603.1"/>
    </source>
</evidence>
<dbReference type="EMBL" id="JAAABM010000031">
    <property type="protein sequence ID" value="KAF7670603.1"/>
    <property type="molecule type" value="Genomic_DNA"/>
</dbReference>